<comment type="caution">
    <text evidence="2">The sequence shown here is derived from an EMBL/GenBank/DDBJ whole genome shotgun (WGS) entry which is preliminary data.</text>
</comment>
<gene>
    <name evidence="2" type="ORF">F5050DRAFT_1881956</name>
</gene>
<organism evidence="2 3">
    <name type="scientific">Lentinula boryana</name>
    <dbReference type="NCBI Taxonomy" id="40481"/>
    <lineage>
        <taxon>Eukaryota</taxon>
        <taxon>Fungi</taxon>
        <taxon>Dikarya</taxon>
        <taxon>Basidiomycota</taxon>
        <taxon>Agaricomycotina</taxon>
        <taxon>Agaricomycetes</taxon>
        <taxon>Agaricomycetidae</taxon>
        <taxon>Agaricales</taxon>
        <taxon>Marasmiineae</taxon>
        <taxon>Omphalotaceae</taxon>
        <taxon>Lentinula</taxon>
    </lineage>
</organism>
<feature type="region of interest" description="Disordered" evidence="1">
    <location>
        <begin position="185"/>
        <end position="206"/>
    </location>
</feature>
<name>A0ABQ8PYV3_9AGAR</name>
<reference evidence="2" key="1">
    <citation type="submission" date="2022-08" db="EMBL/GenBank/DDBJ databases">
        <authorList>
            <consortium name="DOE Joint Genome Institute"/>
            <person name="Min B."/>
            <person name="Riley R."/>
            <person name="Sierra-Patev S."/>
            <person name="Naranjo-Ortiz M."/>
            <person name="Looney B."/>
            <person name="Konkel Z."/>
            <person name="Slot J.C."/>
            <person name="Sakamoto Y."/>
            <person name="Steenwyk J.L."/>
            <person name="Rokas A."/>
            <person name="Carro J."/>
            <person name="Camarero S."/>
            <person name="Ferreira P."/>
            <person name="Molpeceres G."/>
            <person name="Ruiz-Duenas F.J."/>
            <person name="Serrano A."/>
            <person name="Henrissat B."/>
            <person name="Drula E."/>
            <person name="Hughes K.W."/>
            <person name="Mata J.L."/>
            <person name="Ishikawa N.K."/>
            <person name="Vargas-Isla R."/>
            <person name="Ushijima S."/>
            <person name="Smith C.A."/>
            <person name="Ahrendt S."/>
            <person name="Andreopoulos W."/>
            <person name="He G."/>
            <person name="Labutti K."/>
            <person name="Lipzen A."/>
            <person name="Ng V."/>
            <person name="Sandor L."/>
            <person name="Barry K."/>
            <person name="Martinez A.T."/>
            <person name="Xiao Y."/>
            <person name="Gibbons J.G."/>
            <person name="Terashima K."/>
            <person name="Hibbett D.S."/>
            <person name="Grigoriev I.V."/>
        </authorList>
    </citation>
    <scope>NUCLEOTIDE SEQUENCE</scope>
    <source>
        <strain evidence="2">TFB10827</strain>
    </source>
</reference>
<protein>
    <submittedName>
        <fullName evidence="2">Uncharacterized protein</fullName>
    </submittedName>
</protein>
<sequence>MSTCNSESTLEFSPSQEKIISDMPTSLIDALKRLDIDGHFDLYTVCPECSYTNRAHALHGKETFYDFPDTCSNDVVGEVGKSRCSASLLKTRRDGTVQPIKPYLVTSLSDYLARCLSDSTFVEQSKDTTDSALHAINSNDAQPEVNNVFEASFIKDFKGSDGKLFVDRGDKIRLAFSMHVSDSLAHNTARRHTTRNNQKRMNTREE</sequence>
<feature type="compositionally biased region" description="Basic residues" evidence="1">
    <location>
        <begin position="188"/>
        <end position="198"/>
    </location>
</feature>
<keyword evidence="3" id="KW-1185">Reference proteome</keyword>
<dbReference type="Proteomes" id="UP001163828">
    <property type="component" value="Unassembled WGS sequence"/>
</dbReference>
<accession>A0ABQ8PYV3</accession>
<proteinExistence type="predicted"/>
<evidence type="ECO:0000256" key="1">
    <source>
        <dbReference type="SAM" id="MobiDB-lite"/>
    </source>
</evidence>
<evidence type="ECO:0000313" key="2">
    <source>
        <dbReference type="EMBL" id="KAJ3990824.1"/>
    </source>
</evidence>
<evidence type="ECO:0000313" key="3">
    <source>
        <dbReference type="Proteomes" id="UP001163828"/>
    </source>
</evidence>
<dbReference type="EMBL" id="MU791427">
    <property type="protein sequence ID" value="KAJ3990824.1"/>
    <property type="molecule type" value="Genomic_DNA"/>
</dbReference>